<proteinExistence type="predicted"/>
<dbReference type="EMBL" id="LAZR01048075">
    <property type="protein sequence ID" value="KKK92752.1"/>
    <property type="molecule type" value="Genomic_DNA"/>
</dbReference>
<dbReference type="AlphaFoldDB" id="A0A0F8ZG04"/>
<comment type="caution">
    <text evidence="1">The sequence shown here is derived from an EMBL/GenBank/DDBJ whole genome shotgun (WGS) entry which is preliminary data.</text>
</comment>
<reference evidence="1" key="1">
    <citation type="journal article" date="2015" name="Nature">
        <title>Complex archaea that bridge the gap between prokaryotes and eukaryotes.</title>
        <authorList>
            <person name="Spang A."/>
            <person name="Saw J.H."/>
            <person name="Jorgensen S.L."/>
            <person name="Zaremba-Niedzwiedzka K."/>
            <person name="Martijn J."/>
            <person name="Lind A.E."/>
            <person name="van Eijk R."/>
            <person name="Schleper C."/>
            <person name="Guy L."/>
            <person name="Ettema T.J."/>
        </authorList>
    </citation>
    <scope>NUCLEOTIDE SEQUENCE</scope>
</reference>
<organism evidence="1">
    <name type="scientific">marine sediment metagenome</name>
    <dbReference type="NCBI Taxonomy" id="412755"/>
    <lineage>
        <taxon>unclassified sequences</taxon>
        <taxon>metagenomes</taxon>
        <taxon>ecological metagenomes</taxon>
    </lineage>
</organism>
<sequence length="60" mass="7091">MESYHNLTRALTLVNTKTLKFFYNKGHLEEYDILRAIRKQLAWRILVNLGEVDPKTGNAW</sequence>
<protein>
    <submittedName>
        <fullName evidence="1">Uncharacterized protein</fullName>
    </submittedName>
</protein>
<name>A0A0F8ZG04_9ZZZZ</name>
<evidence type="ECO:0000313" key="1">
    <source>
        <dbReference type="EMBL" id="KKK92752.1"/>
    </source>
</evidence>
<accession>A0A0F8ZG04</accession>
<gene>
    <name evidence="1" type="ORF">LCGC14_2699800</name>
</gene>